<dbReference type="PANTHER" id="PTHR45629:SF7">
    <property type="entry name" value="DNA EXCISION REPAIR PROTEIN ERCC-6-RELATED"/>
    <property type="match status" value="1"/>
</dbReference>
<dbReference type="InterPro" id="IPR027417">
    <property type="entry name" value="P-loop_NTPase"/>
</dbReference>
<dbReference type="InterPro" id="IPR013967">
    <property type="entry name" value="Rad54_N"/>
</dbReference>
<keyword evidence="8" id="KW-0067">ATP-binding</keyword>
<dbReference type="Gene3D" id="3.40.50.10810">
    <property type="entry name" value="Tandem AAA-ATPase domain"/>
    <property type="match status" value="1"/>
</dbReference>
<comment type="caution">
    <text evidence="15">The sequence shown here is derived from an EMBL/GenBank/DDBJ whole genome shotgun (WGS) entry which is preliminary data.</text>
</comment>
<dbReference type="GO" id="GO:0004386">
    <property type="term" value="F:helicase activity"/>
    <property type="evidence" value="ECO:0007669"/>
    <property type="project" value="UniProtKB-KW"/>
</dbReference>
<evidence type="ECO:0000256" key="1">
    <source>
        <dbReference type="ARBA" id="ARBA00004123"/>
    </source>
</evidence>
<dbReference type="GO" id="GO:0005634">
    <property type="term" value="C:nucleus"/>
    <property type="evidence" value="ECO:0007669"/>
    <property type="project" value="UniProtKB-SubCell"/>
</dbReference>
<dbReference type="InterPro" id="IPR038718">
    <property type="entry name" value="SNF2-like_sf"/>
</dbReference>
<reference evidence="15 17" key="2">
    <citation type="submission" date="2016-08" db="EMBL/GenBank/DDBJ databases">
        <title>Pervasive Adenine N6-methylation of Active Genes in Fungi.</title>
        <authorList>
            <consortium name="DOE Joint Genome Institute"/>
            <person name="Mondo S.J."/>
            <person name="Dannebaum R.O."/>
            <person name="Kuo R.C."/>
            <person name="Labutti K."/>
            <person name="Haridas S."/>
            <person name="Kuo A."/>
            <person name="Salamov A."/>
            <person name="Ahrendt S.R."/>
            <person name="Lipzen A."/>
            <person name="Sullivan W."/>
            <person name="Andreopoulos W.B."/>
            <person name="Clum A."/>
            <person name="Lindquist E."/>
            <person name="Daum C."/>
            <person name="Ramamoorthy G.K."/>
            <person name="Gryganskyi A."/>
            <person name="Culley D."/>
            <person name="Magnuson J.K."/>
            <person name="James T.Y."/>
            <person name="O'Malley M.A."/>
            <person name="Stajich J.E."/>
            <person name="Spatafora J.W."/>
            <person name="Visel A."/>
            <person name="Grigoriev I.V."/>
        </authorList>
    </citation>
    <scope>NUCLEOTIDE SEQUENCE [LARGE SCALE GENOMIC DNA]</scope>
    <source>
        <strain evidence="15 17">S4</strain>
    </source>
</reference>
<feature type="domain" description="Helicase ATP-binding" evidence="13">
    <location>
        <begin position="207"/>
        <end position="386"/>
    </location>
</feature>
<feature type="region of interest" description="Disordered" evidence="12">
    <location>
        <begin position="44"/>
        <end position="70"/>
    </location>
</feature>
<dbReference type="AlphaFoldDB" id="A0A1Y1VPZ7"/>
<name>A0A1Y1VPZ7_9FUNG</name>
<keyword evidence="4" id="KW-0547">Nucleotide-binding</keyword>
<dbReference type="EMBL" id="MCFG01000643">
    <property type="protein sequence ID" value="ORX63378.1"/>
    <property type="molecule type" value="Genomic_DNA"/>
</dbReference>
<dbReference type="Pfam" id="PF08658">
    <property type="entry name" value="Rad54_N"/>
    <property type="match status" value="1"/>
</dbReference>
<proteinExistence type="inferred from homology"/>
<sequence>MRRSFAPSKYSQTTLLKSFSYKRNINLVNERKNPKRQKVVVNYNDNCDDKNDSDYDDYSDKENRVQKKSTTTNNINSKINQYKQPLKLKNSNITNRLTKPFILPTFLNGKRPPSIINHSQRLTLGPRRRISIAARPLYDPEDESAIILFEPKELTESEKLKTLSKAALKKDENLNIQVHVVVDPAIGKVLRPHQVEGVRFLYDCTTGKCVENAYGAIMADEMGLGKTLQCITLLWTLLCQSPTPGRSEINKAIIVCPSSLVRNWMKELLHWIGKDRINLLVCDGSLGTKEQTLKILSSFASAKGRVMTPVLIISYESLRTYIEALHNTDTIGLMLCDEGHRLKNQDSLTYKALNEINTKRRVILTGTPIQNDLTEYFSLINFANPGLLGTSQEFRRKYEIPILRGRDSESTDKEKEVGEERLKELLEITNKFTIRRTSDLLSKYLPLKYEYVVFCRLSDFQLNIYKEFVKSDTIKRLISGKNAQTLKAITTLKKLCNHPSLVDLDEYNIKVKKPERTNSSVKNSSSRRKSSHREDDPRPEDSGKLALLDNMISMIRHTSDDKIVLISNYTKTLELFELLCRVRNYQCVRLDGSMTPKKKMKIVEEFNKPESPCFIFLLSSKAGGCGLNLIGANRLILFDPDWNPANDMQALARIWREGQQKTCYIYRFIATGTVEEKIFQRQAHKQSISSCVVDEDEDVERHFSRNDLKKLFEFNENTLSDTHDTFKCNRCVRGRQVFKPPEVKGTNQGDTSFWNHYSEYELHKIPDKILRECGKGIITYAFQTKSQEQISK</sequence>
<dbReference type="Gene3D" id="1.20.120.850">
    <property type="entry name" value="SWI2/SNF2 ATPases, N-terminal domain"/>
    <property type="match status" value="1"/>
</dbReference>
<dbReference type="CDD" id="cd18793">
    <property type="entry name" value="SF2_C_SNF"/>
    <property type="match status" value="1"/>
</dbReference>
<evidence type="ECO:0008006" key="18">
    <source>
        <dbReference type="Google" id="ProtNLM"/>
    </source>
</evidence>
<evidence type="ECO:0000256" key="5">
    <source>
        <dbReference type="ARBA" id="ARBA00022763"/>
    </source>
</evidence>
<evidence type="ECO:0000256" key="12">
    <source>
        <dbReference type="SAM" id="MobiDB-lite"/>
    </source>
</evidence>
<dbReference type="PROSITE" id="PS51192">
    <property type="entry name" value="HELICASE_ATP_BIND_1"/>
    <property type="match status" value="1"/>
</dbReference>
<evidence type="ECO:0000313" key="15">
    <source>
        <dbReference type="EMBL" id="ORX63378.1"/>
    </source>
</evidence>
<accession>A0A1Y1VPZ7</accession>
<keyword evidence="11" id="KW-0539">Nucleus</keyword>
<evidence type="ECO:0000256" key="8">
    <source>
        <dbReference type="ARBA" id="ARBA00022840"/>
    </source>
</evidence>
<dbReference type="InterPro" id="IPR014001">
    <property type="entry name" value="Helicase_ATP-bd"/>
</dbReference>
<comment type="subcellular location">
    <subcellularLocation>
        <location evidence="1">Nucleus</location>
    </subcellularLocation>
</comment>
<evidence type="ECO:0000256" key="7">
    <source>
        <dbReference type="ARBA" id="ARBA00022806"/>
    </source>
</evidence>
<keyword evidence="17" id="KW-1185">Reference proteome</keyword>
<dbReference type="SMART" id="SM00490">
    <property type="entry name" value="HELICc"/>
    <property type="match status" value="1"/>
</dbReference>
<dbReference type="PROSITE" id="PS51194">
    <property type="entry name" value="HELICASE_CTER"/>
    <property type="match status" value="1"/>
</dbReference>
<dbReference type="GO" id="GO:0015616">
    <property type="term" value="F:DNA translocase activity"/>
    <property type="evidence" value="ECO:0007669"/>
    <property type="project" value="TreeGrafter"/>
</dbReference>
<keyword evidence="5" id="KW-0227">DNA damage</keyword>
<feature type="region of interest" description="Disordered" evidence="12">
    <location>
        <begin position="515"/>
        <end position="543"/>
    </location>
</feature>
<dbReference type="GO" id="GO:0007131">
    <property type="term" value="P:reciprocal meiotic recombination"/>
    <property type="evidence" value="ECO:0007669"/>
    <property type="project" value="TreeGrafter"/>
</dbReference>
<dbReference type="GO" id="GO:0003677">
    <property type="term" value="F:DNA binding"/>
    <property type="evidence" value="ECO:0007669"/>
    <property type="project" value="UniProtKB-KW"/>
</dbReference>
<feature type="compositionally biased region" description="Basic and acidic residues" evidence="12">
    <location>
        <begin position="532"/>
        <end position="543"/>
    </location>
</feature>
<evidence type="ECO:0000256" key="9">
    <source>
        <dbReference type="ARBA" id="ARBA00023125"/>
    </source>
</evidence>
<dbReference type="SMART" id="SM00487">
    <property type="entry name" value="DEXDc"/>
    <property type="match status" value="1"/>
</dbReference>
<dbReference type="Proteomes" id="UP000193944">
    <property type="component" value="Unassembled WGS sequence"/>
</dbReference>
<protein>
    <recommendedName>
        <fullName evidence="18">DNA repair and recombination protein RAD54</fullName>
    </recommendedName>
</protein>
<dbReference type="InterPro" id="IPR000330">
    <property type="entry name" value="SNF2_N"/>
</dbReference>
<dbReference type="PANTHER" id="PTHR45629">
    <property type="entry name" value="SNF2/RAD54 FAMILY MEMBER"/>
    <property type="match status" value="1"/>
</dbReference>
<feature type="compositionally biased region" description="Basic and acidic residues" evidence="12">
    <location>
        <begin position="47"/>
        <end position="65"/>
    </location>
</feature>
<keyword evidence="10" id="KW-0234">DNA repair</keyword>
<dbReference type="SUPFAM" id="SSF52540">
    <property type="entry name" value="P-loop containing nucleoside triphosphate hydrolases"/>
    <property type="match status" value="2"/>
</dbReference>
<feature type="domain" description="Helicase C-terminal" evidence="14">
    <location>
        <begin position="547"/>
        <end position="700"/>
    </location>
</feature>
<evidence type="ECO:0000259" key="13">
    <source>
        <dbReference type="PROSITE" id="PS51192"/>
    </source>
</evidence>
<evidence type="ECO:0000313" key="16">
    <source>
        <dbReference type="EMBL" id="ORX86117.1"/>
    </source>
</evidence>
<dbReference type="OrthoDB" id="413460at2759"/>
<organism evidence="15 17">
    <name type="scientific">Anaeromyces robustus</name>
    <dbReference type="NCBI Taxonomy" id="1754192"/>
    <lineage>
        <taxon>Eukaryota</taxon>
        <taxon>Fungi</taxon>
        <taxon>Fungi incertae sedis</taxon>
        <taxon>Chytridiomycota</taxon>
        <taxon>Chytridiomycota incertae sedis</taxon>
        <taxon>Neocallimastigomycetes</taxon>
        <taxon>Neocallimastigales</taxon>
        <taxon>Neocallimastigaceae</taxon>
        <taxon>Anaeromyces</taxon>
    </lineage>
</organism>
<evidence type="ECO:0000313" key="17">
    <source>
        <dbReference type="Proteomes" id="UP000193944"/>
    </source>
</evidence>
<reference evidence="15 17" key="1">
    <citation type="submission" date="2016-08" db="EMBL/GenBank/DDBJ databases">
        <title>A Parts List for Fungal Cellulosomes Revealed by Comparative Genomics.</title>
        <authorList>
            <consortium name="DOE Joint Genome Institute"/>
            <person name="Haitjema C.H."/>
            <person name="Gilmore S.P."/>
            <person name="Henske J.K."/>
            <person name="Solomon K.V."/>
            <person name="De Groot R."/>
            <person name="Kuo A."/>
            <person name="Mondo S.J."/>
            <person name="Salamov A.A."/>
            <person name="Labutti K."/>
            <person name="Zhao Z."/>
            <person name="Chiniquy J."/>
            <person name="Barry K."/>
            <person name="Brewer H.M."/>
            <person name="Purvine S.O."/>
            <person name="Wright A.T."/>
            <person name="Boxma B."/>
            <person name="Van Alen T."/>
            <person name="Hackstein J.H."/>
            <person name="Baker S.E."/>
            <person name="Grigoriev I.V."/>
            <person name="O'Malley M.A."/>
        </authorList>
    </citation>
    <scope>NUCLEOTIDE SEQUENCE [LARGE SCALE GENOMIC DNA]</scope>
    <source>
        <strain evidence="15 17">S4</strain>
    </source>
</reference>
<evidence type="ECO:0000256" key="4">
    <source>
        <dbReference type="ARBA" id="ARBA00022741"/>
    </source>
</evidence>
<keyword evidence="3" id="KW-0597">Phosphoprotein</keyword>
<dbReference type="EMBL" id="MCFG01000025">
    <property type="protein sequence ID" value="ORX86117.1"/>
    <property type="molecule type" value="Genomic_DNA"/>
</dbReference>
<dbReference type="Gene3D" id="3.40.50.300">
    <property type="entry name" value="P-loop containing nucleotide triphosphate hydrolases"/>
    <property type="match status" value="1"/>
</dbReference>
<dbReference type="GO" id="GO:0005524">
    <property type="term" value="F:ATP binding"/>
    <property type="evidence" value="ECO:0007669"/>
    <property type="project" value="UniProtKB-KW"/>
</dbReference>
<dbReference type="InterPro" id="IPR001650">
    <property type="entry name" value="Helicase_C-like"/>
</dbReference>
<keyword evidence="6" id="KW-0378">Hydrolase</keyword>
<comment type="similarity">
    <text evidence="2">Belongs to the SNF2/RAD54 helicase family.</text>
</comment>
<dbReference type="InterPro" id="IPR049730">
    <property type="entry name" value="SNF2/RAD54-like_C"/>
</dbReference>
<evidence type="ECO:0000256" key="11">
    <source>
        <dbReference type="ARBA" id="ARBA00023242"/>
    </source>
</evidence>
<keyword evidence="9" id="KW-0238">DNA-binding</keyword>
<evidence type="ECO:0000256" key="10">
    <source>
        <dbReference type="ARBA" id="ARBA00023204"/>
    </source>
</evidence>
<dbReference type="InterPro" id="IPR050496">
    <property type="entry name" value="SNF2_RAD54_helicase_repair"/>
</dbReference>
<dbReference type="FunFam" id="3.40.50.10810:FF:000010">
    <property type="entry name" value="DNA repair and recombination protein RAD54-like"/>
    <property type="match status" value="1"/>
</dbReference>
<evidence type="ECO:0000256" key="2">
    <source>
        <dbReference type="ARBA" id="ARBA00007025"/>
    </source>
</evidence>
<dbReference type="Pfam" id="PF00176">
    <property type="entry name" value="SNF2-rel_dom"/>
    <property type="match status" value="1"/>
</dbReference>
<dbReference type="Pfam" id="PF00271">
    <property type="entry name" value="Helicase_C"/>
    <property type="match status" value="1"/>
</dbReference>
<gene>
    <name evidence="16" type="ORF">BCR32DRAFT_262424</name>
    <name evidence="15" type="ORF">BCR32DRAFT_298448</name>
</gene>
<dbReference type="GO" id="GO:0016817">
    <property type="term" value="F:hydrolase activity, acting on acid anhydrides"/>
    <property type="evidence" value="ECO:0007669"/>
    <property type="project" value="InterPro"/>
</dbReference>
<dbReference type="FunFam" id="3.40.50.300:FF:000332">
    <property type="entry name" value="DNA repair and recombination protein RAD54-like"/>
    <property type="match status" value="1"/>
</dbReference>
<dbReference type="STRING" id="1754192.A0A1Y1VPZ7"/>
<keyword evidence="7" id="KW-0347">Helicase</keyword>
<evidence type="ECO:0000256" key="6">
    <source>
        <dbReference type="ARBA" id="ARBA00022801"/>
    </source>
</evidence>
<dbReference type="GO" id="GO:0045003">
    <property type="term" value="P:double-strand break repair via synthesis-dependent strand annealing"/>
    <property type="evidence" value="ECO:0007669"/>
    <property type="project" value="TreeGrafter"/>
</dbReference>
<evidence type="ECO:0000256" key="3">
    <source>
        <dbReference type="ARBA" id="ARBA00022553"/>
    </source>
</evidence>
<evidence type="ECO:0000259" key="14">
    <source>
        <dbReference type="PROSITE" id="PS51194"/>
    </source>
</evidence>